<proteinExistence type="predicted"/>
<dbReference type="EMBL" id="QXQA01000001">
    <property type="protein sequence ID" value="RIX60043.1"/>
    <property type="molecule type" value="Genomic_DNA"/>
</dbReference>
<dbReference type="RefSeq" id="WP_119597418.1">
    <property type="nucleotide sequence ID" value="NZ_QXQA01000001.1"/>
</dbReference>
<evidence type="ECO:0000313" key="2">
    <source>
        <dbReference type="Proteomes" id="UP000266482"/>
    </source>
</evidence>
<accession>A0A3A1VNE4</accession>
<dbReference type="AlphaFoldDB" id="A0A3A1VNE4"/>
<reference evidence="1 2" key="1">
    <citation type="submission" date="2018-09" db="EMBL/GenBank/DDBJ databases">
        <title>Paenibacillus aracenensis nov. sp. isolated from a cave in southern Spain.</title>
        <authorList>
            <person name="Jurado V."/>
            <person name="Gutierrez-Patricio S."/>
            <person name="Gonzalez-Pimentel J.L."/>
            <person name="Miller A.Z."/>
            <person name="Laiz L."/>
            <person name="Saiz-Jimenez C."/>
        </authorList>
    </citation>
    <scope>NUCLEOTIDE SEQUENCE [LARGE SCALE GENOMIC DNA]</scope>
    <source>
        <strain evidence="1 2">DSM 22867</strain>
    </source>
</reference>
<comment type="caution">
    <text evidence="1">The sequence shown here is derived from an EMBL/GenBank/DDBJ whole genome shotgun (WGS) entry which is preliminary data.</text>
</comment>
<gene>
    <name evidence="1" type="ORF">D3P08_00155</name>
</gene>
<sequence length="117" mass="13010">MHGAFFFVLPKNVIMPLQNIYNANINKIRGFKNRQNAKLELFPSENRLAKHLHASVAFGFADRSAYGTHYETVADFLAPMGKSCCPLSWASVSFETQKHVAPSADVSSGFFKPQKAC</sequence>
<organism evidence="1 2">
    <name type="scientific">Paenibacillus nanensis</name>
    <dbReference type="NCBI Taxonomy" id="393251"/>
    <lineage>
        <taxon>Bacteria</taxon>
        <taxon>Bacillati</taxon>
        <taxon>Bacillota</taxon>
        <taxon>Bacilli</taxon>
        <taxon>Bacillales</taxon>
        <taxon>Paenibacillaceae</taxon>
        <taxon>Paenibacillus</taxon>
    </lineage>
</organism>
<evidence type="ECO:0000313" key="1">
    <source>
        <dbReference type="EMBL" id="RIX60043.1"/>
    </source>
</evidence>
<dbReference type="Proteomes" id="UP000266482">
    <property type="component" value="Unassembled WGS sequence"/>
</dbReference>
<name>A0A3A1VNE4_9BACL</name>
<protein>
    <submittedName>
        <fullName evidence="1">Uncharacterized protein</fullName>
    </submittedName>
</protein>
<keyword evidence="2" id="KW-1185">Reference proteome</keyword>